<evidence type="ECO:0000313" key="3">
    <source>
        <dbReference type="EMBL" id="MDA3624296.1"/>
    </source>
</evidence>
<organism evidence="3 4">
    <name type="scientific">Saccharopolyspora oryzae</name>
    <dbReference type="NCBI Taxonomy" id="2997343"/>
    <lineage>
        <taxon>Bacteria</taxon>
        <taxon>Bacillati</taxon>
        <taxon>Actinomycetota</taxon>
        <taxon>Actinomycetes</taxon>
        <taxon>Pseudonocardiales</taxon>
        <taxon>Pseudonocardiaceae</taxon>
        <taxon>Saccharopolyspora</taxon>
    </lineage>
</organism>
<dbReference type="EMBL" id="JAQGLA010000002">
    <property type="protein sequence ID" value="MDA3624296.1"/>
    <property type="molecule type" value="Genomic_DNA"/>
</dbReference>
<keyword evidence="4" id="KW-1185">Reference proteome</keyword>
<keyword evidence="2" id="KW-1133">Transmembrane helix</keyword>
<keyword evidence="2" id="KW-0472">Membrane</keyword>
<name>A0ABT4URE8_9PSEU</name>
<reference evidence="3 4" key="1">
    <citation type="submission" date="2022-11" db="EMBL/GenBank/DDBJ databases">
        <title>Draft genome sequence of Saccharopolyspora sp. WRP15-2 isolated from rhizosphere soils of wild rice in Thailand.</title>
        <authorList>
            <person name="Duangmal K."/>
            <person name="Kammanee S."/>
            <person name="Muangham S."/>
        </authorList>
    </citation>
    <scope>NUCLEOTIDE SEQUENCE [LARGE SCALE GENOMIC DNA]</scope>
    <source>
        <strain evidence="3 4">WRP15-2</strain>
    </source>
</reference>
<keyword evidence="2" id="KW-0812">Transmembrane</keyword>
<dbReference type="Proteomes" id="UP001210380">
    <property type="component" value="Unassembled WGS sequence"/>
</dbReference>
<dbReference type="RefSeq" id="WP_270946859.1">
    <property type="nucleotide sequence ID" value="NZ_JAQGLA010000002.1"/>
</dbReference>
<feature type="compositionally biased region" description="Basic and acidic residues" evidence="1">
    <location>
        <begin position="118"/>
        <end position="132"/>
    </location>
</feature>
<proteinExistence type="predicted"/>
<gene>
    <name evidence="3" type="ORF">OU415_02540</name>
</gene>
<evidence type="ECO:0000313" key="4">
    <source>
        <dbReference type="Proteomes" id="UP001210380"/>
    </source>
</evidence>
<feature type="transmembrane region" description="Helical" evidence="2">
    <location>
        <begin position="36"/>
        <end position="58"/>
    </location>
</feature>
<comment type="caution">
    <text evidence="3">The sequence shown here is derived from an EMBL/GenBank/DDBJ whole genome shotgun (WGS) entry which is preliminary data.</text>
</comment>
<protein>
    <submittedName>
        <fullName evidence="3">Uncharacterized protein</fullName>
    </submittedName>
</protein>
<sequence length="132" mass="14437">MRTTKYILLTAAILVTGAYAASLVLLPGELPSSVRGFGLVAIALTWVGFMTVSIQQTVRDTINLRMERVNDEMQARMDSAKSEVVAEIVAQFQKVDLIRSVARELGKQQQQLHTQSDGGRKVAEGERTESSG</sequence>
<feature type="compositionally biased region" description="Polar residues" evidence="1">
    <location>
        <begin position="107"/>
        <end position="117"/>
    </location>
</feature>
<evidence type="ECO:0000256" key="1">
    <source>
        <dbReference type="SAM" id="MobiDB-lite"/>
    </source>
</evidence>
<accession>A0ABT4URE8</accession>
<evidence type="ECO:0000256" key="2">
    <source>
        <dbReference type="SAM" id="Phobius"/>
    </source>
</evidence>
<feature type="region of interest" description="Disordered" evidence="1">
    <location>
        <begin position="107"/>
        <end position="132"/>
    </location>
</feature>